<dbReference type="EMBL" id="QPGB01000001">
    <property type="protein sequence ID" value="RCS59430.1"/>
    <property type="molecule type" value="Genomic_DNA"/>
</dbReference>
<evidence type="ECO:0000256" key="1">
    <source>
        <dbReference type="ARBA" id="ARBA00004651"/>
    </source>
</evidence>
<keyword evidence="5 7" id="KW-1133">Transmembrane helix</keyword>
<feature type="transmembrane region" description="Helical" evidence="7">
    <location>
        <begin position="60"/>
        <end position="80"/>
    </location>
</feature>
<feature type="transmembrane region" description="Helical" evidence="7">
    <location>
        <begin position="100"/>
        <end position="119"/>
    </location>
</feature>
<protein>
    <submittedName>
        <fullName evidence="9">Trimeric intracellular cation channel family protein</fullName>
    </submittedName>
</protein>
<gene>
    <name evidence="9" type="ORF">DU000_01475</name>
</gene>
<reference evidence="9 10" key="1">
    <citation type="journal article" date="2018" name="Int. J. Syst. Evol. Microbiol.">
        <title>Parvibium lacunae gen. nov., sp. nov., a new member of the family Alcaligenaceae isolated from a freshwater pond.</title>
        <authorList>
            <person name="Chen W.M."/>
            <person name="Xie P.B."/>
            <person name="Hsu M.Y."/>
            <person name="Sheu S.Y."/>
        </authorList>
    </citation>
    <scope>NUCLEOTIDE SEQUENCE [LARGE SCALE GENOMIC DNA]</scope>
    <source>
        <strain evidence="9 10">KMB9</strain>
    </source>
</reference>
<comment type="subcellular location">
    <subcellularLocation>
        <location evidence="1">Cell membrane</location>
        <topology evidence="1">Multi-pass membrane protein</topology>
    </subcellularLocation>
</comment>
<accession>A0A368L6Y9</accession>
<comment type="caution">
    <text evidence="9">The sequence shown here is derived from an EMBL/GenBank/DDBJ whole genome shotgun (WGS) entry which is preliminary data.</text>
</comment>
<feature type="domain" description="Glycine transporter" evidence="8">
    <location>
        <begin position="101"/>
        <end position="174"/>
    </location>
</feature>
<feature type="transmembrane region" description="Helical" evidence="7">
    <location>
        <begin position="125"/>
        <end position="146"/>
    </location>
</feature>
<feature type="transmembrane region" description="Helical" evidence="7">
    <location>
        <begin position="158"/>
        <end position="178"/>
    </location>
</feature>
<keyword evidence="6 7" id="KW-0472">Membrane</keyword>
<dbReference type="Proteomes" id="UP000252357">
    <property type="component" value="Unassembled WGS sequence"/>
</dbReference>
<evidence type="ECO:0000256" key="4">
    <source>
        <dbReference type="ARBA" id="ARBA00022692"/>
    </source>
</evidence>
<keyword evidence="4 7" id="KW-0812">Transmembrane</keyword>
<dbReference type="OrthoDB" id="9791874at2"/>
<feature type="transmembrane region" description="Helical" evidence="7">
    <location>
        <begin position="6"/>
        <end position="24"/>
    </location>
</feature>
<evidence type="ECO:0000256" key="6">
    <source>
        <dbReference type="ARBA" id="ARBA00023136"/>
    </source>
</evidence>
<evidence type="ECO:0000256" key="2">
    <source>
        <dbReference type="ARBA" id="ARBA00008193"/>
    </source>
</evidence>
<dbReference type="RefSeq" id="WP_114401580.1">
    <property type="nucleotide sequence ID" value="NZ_QPGB01000001.1"/>
</dbReference>
<dbReference type="GO" id="GO:0005886">
    <property type="term" value="C:plasma membrane"/>
    <property type="evidence" value="ECO:0007669"/>
    <property type="project" value="UniProtKB-SubCell"/>
</dbReference>
<dbReference type="Pfam" id="PF03458">
    <property type="entry name" value="Gly_transporter"/>
    <property type="match status" value="2"/>
</dbReference>
<dbReference type="InterPro" id="IPR005115">
    <property type="entry name" value="Gly_transporter"/>
</dbReference>
<evidence type="ECO:0000313" key="10">
    <source>
        <dbReference type="Proteomes" id="UP000252357"/>
    </source>
</evidence>
<keyword evidence="10" id="KW-1185">Reference proteome</keyword>
<sequence length="207" mass="22779">MKEIFLLVEVLGVLAFAWSGYIEARRKEMDPVGAFTIAFITAFGGGTIRDVLLEQRPLVWVQHQAYPLMIFALAIVAYGLERHWRDSPMLQKMRSERAIVVPDALGMALFNAGGVALAWQLGNPPFVAIMMGVITSIFGGVLRDVFCNEIPLVFRRGTLYATCAFLGGGIYVVLMWCAVAASTALLACMVVTASFRLLAVKYGWRLP</sequence>
<evidence type="ECO:0000256" key="5">
    <source>
        <dbReference type="ARBA" id="ARBA00022989"/>
    </source>
</evidence>
<keyword evidence="3" id="KW-1003">Cell membrane</keyword>
<name>A0A368L6Y9_9BURK</name>
<evidence type="ECO:0000259" key="8">
    <source>
        <dbReference type="Pfam" id="PF03458"/>
    </source>
</evidence>
<feature type="transmembrane region" description="Helical" evidence="7">
    <location>
        <begin position="184"/>
        <end position="204"/>
    </location>
</feature>
<feature type="transmembrane region" description="Helical" evidence="7">
    <location>
        <begin position="31"/>
        <end position="48"/>
    </location>
</feature>
<organism evidence="9 10">
    <name type="scientific">Parvibium lacunae</name>
    <dbReference type="NCBI Taxonomy" id="1888893"/>
    <lineage>
        <taxon>Bacteria</taxon>
        <taxon>Pseudomonadati</taxon>
        <taxon>Pseudomonadota</taxon>
        <taxon>Betaproteobacteria</taxon>
        <taxon>Burkholderiales</taxon>
        <taxon>Alcaligenaceae</taxon>
        <taxon>Parvibium</taxon>
    </lineage>
</organism>
<evidence type="ECO:0000313" key="9">
    <source>
        <dbReference type="EMBL" id="RCS59430.1"/>
    </source>
</evidence>
<dbReference type="PANTHER" id="PTHR30506:SF3">
    <property type="entry name" value="UPF0126 INNER MEMBRANE PROTEIN YADS-RELATED"/>
    <property type="match status" value="1"/>
</dbReference>
<proteinExistence type="inferred from homology"/>
<dbReference type="PANTHER" id="PTHR30506">
    <property type="entry name" value="INNER MEMBRANE PROTEIN"/>
    <property type="match status" value="1"/>
</dbReference>
<feature type="domain" description="Glycine transporter" evidence="8">
    <location>
        <begin position="7"/>
        <end position="80"/>
    </location>
</feature>
<evidence type="ECO:0000256" key="3">
    <source>
        <dbReference type="ARBA" id="ARBA00022475"/>
    </source>
</evidence>
<evidence type="ECO:0000256" key="7">
    <source>
        <dbReference type="SAM" id="Phobius"/>
    </source>
</evidence>
<dbReference type="AlphaFoldDB" id="A0A368L6Y9"/>
<comment type="similarity">
    <text evidence="2">Belongs to the UPF0126 family.</text>
</comment>